<dbReference type="AlphaFoldDB" id="A0A7X0T8Y8"/>
<dbReference type="InterPro" id="IPR011010">
    <property type="entry name" value="DNA_brk_join_enz"/>
</dbReference>
<dbReference type="GO" id="GO:0006310">
    <property type="term" value="P:DNA recombination"/>
    <property type="evidence" value="ECO:0007669"/>
    <property type="project" value="UniProtKB-KW"/>
</dbReference>
<organism evidence="2 3">
    <name type="scientific">Listeria welshimeri</name>
    <dbReference type="NCBI Taxonomy" id="1643"/>
    <lineage>
        <taxon>Bacteria</taxon>
        <taxon>Bacillati</taxon>
        <taxon>Bacillota</taxon>
        <taxon>Bacilli</taxon>
        <taxon>Bacillales</taxon>
        <taxon>Listeriaceae</taxon>
        <taxon>Listeria</taxon>
    </lineage>
</organism>
<dbReference type="Gene3D" id="1.10.443.10">
    <property type="entry name" value="Intergrase catalytic core"/>
    <property type="match status" value="1"/>
</dbReference>
<dbReference type="Proteomes" id="UP000522007">
    <property type="component" value="Unassembled WGS sequence"/>
</dbReference>
<dbReference type="GO" id="GO:0015074">
    <property type="term" value="P:DNA integration"/>
    <property type="evidence" value="ECO:0007669"/>
    <property type="project" value="InterPro"/>
</dbReference>
<protein>
    <submittedName>
        <fullName evidence="2">Uncharacterized protein</fullName>
    </submittedName>
</protein>
<evidence type="ECO:0000256" key="1">
    <source>
        <dbReference type="ARBA" id="ARBA00023172"/>
    </source>
</evidence>
<proteinExistence type="predicted"/>
<comment type="caution">
    <text evidence="2">The sequence shown here is derived from an EMBL/GenBank/DDBJ whole genome shotgun (WGS) entry which is preliminary data.</text>
</comment>
<dbReference type="EMBL" id="JAAROP010000021">
    <property type="protein sequence ID" value="MBC1323960.1"/>
    <property type="molecule type" value="Genomic_DNA"/>
</dbReference>
<dbReference type="RefSeq" id="WP_185328745.1">
    <property type="nucleotide sequence ID" value="NZ_CP151430.1"/>
</dbReference>
<evidence type="ECO:0000313" key="3">
    <source>
        <dbReference type="Proteomes" id="UP000522007"/>
    </source>
</evidence>
<dbReference type="GO" id="GO:0003677">
    <property type="term" value="F:DNA binding"/>
    <property type="evidence" value="ECO:0007669"/>
    <property type="project" value="InterPro"/>
</dbReference>
<name>A0A7X0T8Y8_LISWE</name>
<reference evidence="2 3" key="1">
    <citation type="submission" date="2020-03" db="EMBL/GenBank/DDBJ databases">
        <title>Soil Listeria distribution.</title>
        <authorList>
            <person name="Liao J."/>
            <person name="Wiedmann M."/>
        </authorList>
    </citation>
    <scope>NUCLEOTIDE SEQUENCE [LARGE SCALE GENOMIC DNA]</scope>
    <source>
        <strain evidence="2 3">FSL L7-1829</strain>
    </source>
</reference>
<dbReference type="SUPFAM" id="SSF56349">
    <property type="entry name" value="DNA breaking-rejoining enzymes"/>
    <property type="match status" value="1"/>
</dbReference>
<keyword evidence="1" id="KW-0233">DNA recombination</keyword>
<evidence type="ECO:0000313" key="2">
    <source>
        <dbReference type="EMBL" id="MBC1323960.1"/>
    </source>
</evidence>
<dbReference type="InterPro" id="IPR013762">
    <property type="entry name" value="Integrase-like_cat_sf"/>
</dbReference>
<gene>
    <name evidence="2" type="ORF">HB853_13585</name>
</gene>
<accession>A0A7X0T8Y8</accession>
<sequence>MYNQQYTGILEIQVLTGMHIGEVLGLEISEISFDTHLATIKRTRATHGGVLKKIMKTTLRNNKVIVQLSYRLKLCFFLRTS</sequence>